<dbReference type="Pfam" id="PF05154">
    <property type="entry name" value="TM2"/>
    <property type="match status" value="1"/>
</dbReference>
<organism evidence="7 8">
    <name type="scientific">Pandoraea anhela</name>
    <dbReference type="NCBI Taxonomy" id="2508295"/>
    <lineage>
        <taxon>Bacteria</taxon>
        <taxon>Pseudomonadati</taxon>
        <taxon>Pseudomonadota</taxon>
        <taxon>Betaproteobacteria</taxon>
        <taxon>Burkholderiales</taxon>
        <taxon>Burkholderiaceae</taxon>
        <taxon>Pandoraea</taxon>
    </lineage>
</organism>
<evidence type="ECO:0000313" key="8">
    <source>
        <dbReference type="Proteomes" id="UP000406256"/>
    </source>
</evidence>
<dbReference type="Proteomes" id="UP000406256">
    <property type="component" value="Unassembled WGS sequence"/>
</dbReference>
<comment type="subcellular location">
    <subcellularLocation>
        <location evidence="1">Membrane</location>
        <topology evidence="1">Multi-pass membrane protein</topology>
    </subcellularLocation>
</comment>
<gene>
    <name evidence="7" type="ORF">PAN31108_03926</name>
</gene>
<feature type="transmembrane region" description="Helical" evidence="5">
    <location>
        <begin position="49"/>
        <end position="75"/>
    </location>
</feature>
<dbReference type="EMBL" id="CABPSB010000016">
    <property type="protein sequence ID" value="VVE36734.1"/>
    <property type="molecule type" value="Genomic_DNA"/>
</dbReference>
<evidence type="ECO:0000256" key="5">
    <source>
        <dbReference type="SAM" id="Phobius"/>
    </source>
</evidence>
<evidence type="ECO:0000256" key="3">
    <source>
        <dbReference type="ARBA" id="ARBA00022989"/>
    </source>
</evidence>
<sequence>MDQSTIGMMQYDASKKSSGIAYLLWFFFGGLGGHRFYAKRTGTAVAQLVLWIVGLSTIFLGGLGVFILGALYIWVVVDAFLIPGLIRSYNLKLAAQVAAPSATMAATNAL</sequence>
<dbReference type="GO" id="GO:0016020">
    <property type="term" value="C:membrane"/>
    <property type="evidence" value="ECO:0007669"/>
    <property type="project" value="UniProtKB-SubCell"/>
</dbReference>
<evidence type="ECO:0000256" key="1">
    <source>
        <dbReference type="ARBA" id="ARBA00004141"/>
    </source>
</evidence>
<dbReference type="AlphaFoldDB" id="A0A5E4XKC7"/>
<dbReference type="InterPro" id="IPR050932">
    <property type="entry name" value="TM2D1-3-like"/>
</dbReference>
<proteinExistence type="predicted"/>
<dbReference type="PANTHER" id="PTHR21016">
    <property type="entry name" value="BETA-AMYLOID BINDING PROTEIN-RELATED"/>
    <property type="match status" value="1"/>
</dbReference>
<evidence type="ECO:0000313" key="7">
    <source>
        <dbReference type="EMBL" id="VVE36734.1"/>
    </source>
</evidence>
<keyword evidence="4 5" id="KW-0472">Membrane</keyword>
<evidence type="ECO:0000256" key="4">
    <source>
        <dbReference type="ARBA" id="ARBA00023136"/>
    </source>
</evidence>
<keyword evidence="2 5" id="KW-0812">Transmembrane</keyword>
<keyword evidence="3 5" id="KW-1133">Transmembrane helix</keyword>
<dbReference type="InterPro" id="IPR007829">
    <property type="entry name" value="TM2"/>
</dbReference>
<reference evidence="7 8" key="1">
    <citation type="submission" date="2019-08" db="EMBL/GenBank/DDBJ databases">
        <authorList>
            <person name="Peeters C."/>
        </authorList>
    </citation>
    <scope>NUCLEOTIDE SEQUENCE [LARGE SCALE GENOMIC DNA]</scope>
    <source>
        <strain evidence="7 8">LMG 31108</strain>
    </source>
</reference>
<protein>
    <recommendedName>
        <fullName evidence="6">TM2 domain-containing protein</fullName>
    </recommendedName>
</protein>
<name>A0A5E4XKC7_9BURK</name>
<dbReference type="RefSeq" id="WP_150670446.1">
    <property type="nucleotide sequence ID" value="NZ_CABPSB010000016.1"/>
</dbReference>
<feature type="domain" description="TM2" evidence="6">
    <location>
        <begin position="14"/>
        <end position="59"/>
    </location>
</feature>
<dbReference type="PANTHER" id="PTHR21016:SF25">
    <property type="entry name" value="TM2 DOMAIN-CONTAINING PROTEIN DDB_G0277895-RELATED"/>
    <property type="match status" value="1"/>
</dbReference>
<feature type="transmembrane region" description="Helical" evidence="5">
    <location>
        <begin position="20"/>
        <end position="37"/>
    </location>
</feature>
<accession>A0A5E4XKC7</accession>
<evidence type="ECO:0000256" key="2">
    <source>
        <dbReference type="ARBA" id="ARBA00022692"/>
    </source>
</evidence>
<evidence type="ECO:0000259" key="6">
    <source>
        <dbReference type="Pfam" id="PF05154"/>
    </source>
</evidence>
<keyword evidence="8" id="KW-1185">Reference proteome</keyword>